<evidence type="ECO:0000313" key="3">
    <source>
        <dbReference type="Proteomes" id="UP000324021"/>
    </source>
</evidence>
<protein>
    <submittedName>
        <fullName evidence="2">Polymer-forming protein</fullName>
    </submittedName>
</protein>
<gene>
    <name evidence="2" type="ORF">SAMN05192552_100392</name>
</gene>
<organism evidence="2 3">
    <name type="scientific">Natrinema hispanicum</name>
    <dbReference type="NCBI Taxonomy" id="392421"/>
    <lineage>
        <taxon>Archaea</taxon>
        <taxon>Methanobacteriati</taxon>
        <taxon>Methanobacteriota</taxon>
        <taxon>Stenosarchaea group</taxon>
        <taxon>Halobacteria</taxon>
        <taxon>Halobacteriales</taxon>
        <taxon>Natrialbaceae</taxon>
        <taxon>Natrinema</taxon>
    </lineage>
</organism>
<evidence type="ECO:0000313" key="2">
    <source>
        <dbReference type="EMBL" id="SDC34949.1"/>
    </source>
</evidence>
<dbReference type="AlphaFoldDB" id="A0A1G6KV31"/>
<dbReference type="Proteomes" id="UP000324021">
    <property type="component" value="Unassembled WGS sequence"/>
</dbReference>
<dbReference type="EMBL" id="FMZP01000003">
    <property type="protein sequence ID" value="SDC34949.1"/>
    <property type="molecule type" value="Genomic_DNA"/>
</dbReference>
<feature type="region of interest" description="Disordered" evidence="1">
    <location>
        <begin position="153"/>
        <end position="177"/>
    </location>
</feature>
<name>A0A1G6KV31_9EURY</name>
<evidence type="ECO:0000256" key="1">
    <source>
        <dbReference type="SAM" id="MobiDB-lite"/>
    </source>
</evidence>
<sequence>MSRLVITLGSLFIVVGAALFAGPMYGFTSLAADRGVQVSTAAGEDAYVGIVPVDGDIESPSDEAEITTIQNNVGADITTLEADVTFSSGGSDLETTVPDRIAAGDTAAVTVSCVGQGGQPGTETTTVDLVITEASTDDVTVTDMVVQATLTYDCNPGNPGGGPPGGSPGNDVDIGWNERRDGDIDTGGSVSTGWNSAVDGSIDAGGDVTTGSSSDVNGDIIAGGDVTTRWNSSVDGNVDAAGDVSLGSSSAVGGDVTSDGTVTVGWNTEVGGDIDAGGDIIVNGGTVDGDIDADGDIVLRWGTTVQGDVHAGQDLTMRNGVVVEGELTADGTYTGP</sequence>
<dbReference type="InterPro" id="IPR007607">
    <property type="entry name" value="BacA/B"/>
</dbReference>
<dbReference type="Pfam" id="PF04519">
    <property type="entry name" value="Bactofilin"/>
    <property type="match status" value="1"/>
</dbReference>
<dbReference type="RefSeq" id="WP_149782234.1">
    <property type="nucleotide sequence ID" value="NZ_FMZP01000003.1"/>
</dbReference>
<reference evidence="2 3" key="1">
    <citation type="submission" date="2016-10" db="EMBL/GenBank/DDBJ databases">
        <authorList>
            <person name="Varghese N."/>
            <person name="Submissions S."/>
        </authorList>
    </citation>
    <scope>NUCLEOTIDE SEQUENCE [LARGE SCALE GENOMIC DNA]</scope>
    <source>
        <strain evidence="2 3">CDM_1</strain>
    </source>
</reference>
<accession>A0A1G6KV31</accession>
<proteinExistence type="predicted"/>